<dbReference type="AlphaFoldDB" id="A0AAP0BFP1"/>
<sequence>MCYHPPTYRYYCTVDVTFREGESYFGPCRGETSSNSDRTIDSPLPIVASPHIPPPLALCSPTTASVPTTYIPPILYTYSRRPRTAEQVHTVVVPPMSVPVSAPDSDDELHVPLARLKVRSRRRIFISQRKYTLDLLEETGMLGCAPADTPIEANHKVDADTSGEKIHARSHHSPLAGSVSGIEIPQEVSRTWASVMQTNLWKLKCLQMPIWPTVKDDRKSTTGYFSFVGGNLVSWKSKKHNVVARSNAEAEYRAMTQGVCERLWLKTILQDMSLHVNTPFTIYCDNKAAISIAHNPFQHDRTKHIEVDRHFIKDHLVIVRVSVQFPWSHNLPSSCNLSISSCNLSISSCRLSSSSRRLSSSSRRLSSSLRRLSSSNNPQPALACSNTKAFGGHLAGWAITHLVIPFSTFSERICAVELSSHCIYASTTTSDDIADKNNIVLTKDTKSGEVCLLGATVVEIRDIDQFLEVLQIGEGNRHAANTKMNARSSRSHAILVVHIQRSLKAKDENDFLAVDMNKAEESSHNIKSKLLIIDLAGSERIDESDGLLSLVRRILGVLPPSAVVGFPPCFIDLAVGSHLPVFPRSSLPVAVCPVQLPASYSHGMIARFAGDCPVFPRSSLPVTVCLVQLCPSYSRAVSPRCAVWFFAFLCSPRSHPTKLSAHSLLPTAPLLLPPVLFSLAVSLLLSLYSRPHSLRPSLAADVLALLSAGVFSSKPLPALLCYPPASPSLAATNLALLSAGLFFSKSLSTSLYYLMASPLAAADPFLLVASLLSSSRCGFQVACLLLLFASLPDSIRQVSLPLAAMDSTIASSLPAHVDVPSPEVRDELRITTISLSGKHNFVE</sequence>
<dbReference type="Pfam" id="PF00225">
    <property type="entry name" value="Kinesin"/>
    <property type="match status" value="1"/>
</dbReference>
<dbReference type="Gene3D" id="3.40.850.10">
    <property type="entry name" value="Kinesin motor domain"/>
    <property type="match status" value="1"/>
</dbReference>
<evidence type="ECO:0000256" key="4">
    <source>
        <dbReference type="ARBA" id="ARBA00023175"/>
    </source>
</evidence>
<comment type="similarity">
    <text evidence="5 6">Belongs to the TRAFAC class myosin-kinesin ATPase superfamily. Kinesin family.</text>
</comment>
<keyword evidence="3 6" id="KW-0067">ATP-binding</keyword>
<dbReference type="SMART" id="SM00129">
    <property type="entry name" value="KISc"/>
    <property type="match status" value="1"/>
</dbReference>
<dbReference type="InterPro" id="IPR019821">
    <property type="entry name" value="Kinesin_motor_CS"/>
</dbReference>
<dbReference type="GO" id="GO:0005874">
    <property type="term" value="C:microtubule"/>
    <property type="evidence" value="ECO:0007669"/>
    <property type="project" value="UniProtKB-KW"/>
</dbReference>
<proteinExistence type="inferred from homology"/>
<dbReference type="PANTHER" id="PTHR11439">
    <property type="entry name" value="GAG-POL-RELATED RETROTRANSPOSON"/>
    <property type="match status" value="1"/>
</dbReference>
<dbReference type="InterPro" id="IPR001752">
    <property type="entry name" value="Kinesin_motor_dom"/>
</dbReference>
<evidence type="ECO:0000256" key="1">
    <source>
        <dbReference type="ARBA" id="ARBA00022701"/>
    </source>
</evidence>
<dbReference type="InterPro" id="IPR036961">
    <property type="entry name" value="Kinesin_motor_dom_sf"/>
</dbReference>
<protein>
    <recommendedName>
        <fullName evidence="6">Kinesin-like protein</fullName>
    </recommendedName>
</protein>
<keyword evidence="4 6" id="KW-0505">Motor protein</keyword>
<gene>
    <name evidence="8" type="primary">ARK1</name>
    <name evidence="8" type="ORF">KSP39_PZI012778</name>
</gene>
<evidence type="ECO:0000256" key="2">
    <source>
        <dbReference type="ARBA" id="ARBA00022741"/>
    </source>
</evidence>
<comment type="caution">
    <text evidence="8">The sequence shown here is derived from an EMBL/GenBank/DDBJ whole genome shotgun (WGS) entry which is preliminary data.</text>
</comment>
<evidence type="ECO:0000313" key="9">
    <source>
        <dbReference type="Proteomes" id="UP001418222"/>
    </source>
</evidence>
<dbReference type="GO" id="GO:0008017">
    <property type="term" value="F:microtubule binding"/>
    <property type="evidence" value="ECO:0007669"/>
    <property type="project" value="InterPro"/>
</dbReference>
<dbReference type="GO" id="GO:0003777">
    <property type="term" value="F:microtubule motor activity"/>
    <property type="evidence" value="ECO:0007669"/>
    <property type="project" value="InterPro"/>
</dbReference>
<dbReference type="InterPro" id="IPR027417">
    <property type="entry name" value="P-loop_NTPase"/>
</dbReference>
<evidence type="ECO:0000256" key="3">
    <source>
        <dbReference type="ARBA" id="ARBA00022840"/>
    </source>
</evidence>
<dbReference type="GO" id="GO:0007018">
    <property type="term" value="P:microtubule-based movement"/>
    <property type="evidence" value="ECO:0007669"/>
    <property type="project" value="InterPro"/>
</dbReference>
<dbReference type="SUPFAM" id="SSF52540">
    <property type="entry name" value="P-loop containing nucleoside triphosphate hydrolases"/>
    <property type="match status" value="1"/>
</dbReference>
<dbReference type="PRINTS" id="PR00380">
    <property type="entry name" value="KINESINHEAVY"/>
</dbReference>
<dbReference type="EMBL" id="JBBWWQ010000010">
    <property type="protein sequence ID" value="KAK8937486.1"/>
    <property type="molecule type" value="Genomic_DNA"/>
</dbReference>
<comment type="caution">
    <text evidence="5">Lacks conserved residue(s) required for the propagation of feature annotation.</text>
</comment>
<evidence type="ECO:0000259" key="7">
    <source>
        <dbReference type="PROSITE" id="PS50067"/>
    </source>
</evidence>
<dbReference type="PANTHER" id="PTHR11439:SF463">
    <property type="entry name" value="REVERSE TRANSCRIPTASE TY1_COPIA-TYPE DOMAIN-CONTAINING PROTEIN"/>
    <property type="match status" value="1"/>
</dbReference>
<dbReference type="PROSITE" id="PS50067">
    <property type="entry name" value="KINESIN_MOTOR_2"/>
    <property type="match status" value="1"/>
</dbReference>
<reference evidence="8 9" key="1">
    <citation type="journal article" date="2022" name="Nat. Plants">
        <title>Genomes of leafy and leafless Platanthera orchids illuminate the evolution of mycoheterotrophy.</title>
        <authorList>
            <person name="Li M.H."/>
            <person name="Liu K.W."/>
            <person name="Li Z."/>
            <person name="Lu H.C."/>
            <person name="Ye Q.L."/>
            <person name="Zhang D."/>
            <person name="Wang J.Y."/>
            <person name="Li Y.F."/>
            <person name="Zhong Z.M."/>
            <person name="Liu X."/>
            <person name="Yu X."/>
            <person name="Liu D.K."/>
            <person name="Tu X.D."/>
            <person name="Liu B."/>
            <person name="Hao Y."/>
            <person name="Liao X.Y."/>
            <person name="Jiang Y.T."/>
            <person name="Sun W.H."/>
            <person name="Chen J."/>
            <person name="Chen Y.Q."/>
            <person name="Ai Y."/>
            <person name="Zhai J.W."/>
            <person name="Wu S.S."/>
            <person name="Zhou Z."/>
            <person name="Hsiao Y.Y."/>
            <person name="Wu W.L."/>
            <person name="Chen Y.Y."/>
            <person name="Lin Y.F."/>
            <person name="Hsu J.L."/>
            <person name="Li C.Y."/>
            <person name="Wang Z.W."/>
            <person name="Zhao X."/>
            <person name="Zhong W.Y."/>
            <person name="Ma X.K."/>
            <person name="Ma L."/>
            <person name="Huang J."/>
            <person name="Chen G.Z."/>
            <person name="Huang M.Z."/>
            <person name="Huang L."/>
            <person name="Peng D.H."/>
            <person name="Luo Y.B."/>
            <person name="Zou S.Q."/>
            <person name="Chen S.P."/>
            <person name="Lan S."/>
            <person name="Tsai W.C."/>
            <person name="Van de Peer Y."/>
            <person name="Liu Z.J."/>
        </authorList>
    </citation>
    <scope>NUCLEOTIDE SEQUENCE [LARGE SCALE GENOMIC DNA]</scope>
    <source>
        <strain evidence="8">Lor287</strain>
    </source>
</reference>
<keyword evidence="2 6" id="KW-0547">Nucleotide-binding</keyword>
<keyword evidence="9" id="KW-1185">Reference proteome</keyword>
<dbReference type="PROSITE" id="PS00411">
    <property type="entry name" value="KINESIN_MOTOR_1"/>
    <property type="match status" value="1"/>
</dbReference>
<organism evidence="8 9">
    <name type="scientific">Platanthera zijinensis</name>
    <dbReference type="NCBI Taxonomy" id="2320716"/>
    <lineage>
        <taxon>Eukaryota</taxon>
        <taxon>Viridiplantae</taxon>
        <taxon>Streptophyta</taxon>
        <taxon>Embryophyta</taxon>
        <taxon>Tracheophyta</taxon>
        <taxon>Spermatophyta</taxon>
        <taxon>Magnoliopsida</taxon>
        <taxon>Liliopsida</taxon>
        <taxon>Asparagales</taxon>
        <taxon>Orchidaceae</taxon>
        <taxon>Orchidoideae</taxon>
        <taxon>Orchideae</taxon>
        <taxon>Orchidinae</taxon>
        <taxon>Platanthera</taxon>
    </lineage>
</organism>
<evidence type="ECO:0000256" key="5">
    <source>
        <dbReference type="PROSITE-ProRule" id="PRU00283"/>
    </source>
</evidence>
<name>A0AAP0BFP1_9ASPA</name>
<dbReference type="Proteomes" id="UP001418222">
    <property type="component" value="Unassembled WGS sequence"/>
</dbReference>
<evidence type="ECO:0000313" key="8">
    <source>
        <dbReference type="EMBL" id="KAK8937486.1"/>
    </source>
</evidence>
<accession>A0AAP0BFP1</accession>
<dbReference type="GO" id="GO:0005524">
    <property type="term" value="F:ATP binding"/>
    <property type="evidence" value="ECO:0007669"/>
    <property type="project" value="UniProtKB-KW"/>
</dbReference>
<evidence type="ECO:0000256" key="6">
    <source>
        <dbReference type="RuleBase" id="RU000394"/>
    </source>
</evidence>
<dbReference type="CDD" id="cd09272">
    <property type="entry name" value="RNase_HI_RT_Ty1"/>
    <property type="match status" value="1"/>
</dbReference>
<keyword evidence="1 6" id="KW-0493">Microtubule</keyword>
<feature type="domain" description="Kinesin motor" evidence="7">
    <location>
        <begin position="452"/>
        <end position="544"/>
    </location>
</feature>